<protein>
    <recommendedName>
        <fullName evidence="3">VOC domain-containing protein</fullName>
    </recommendedName>
</protein>
<dbReference type="InterPro" id="IPR029068">
    <property type="entry name" value="Glyas_Bleomycin-R_OHBP_Dase"/>
</dbReference>
<evidence type="ECO:0000313" key="1">
    <source>
        <dbReference type="EMBL" id="GGY62230.1"/>
    </source>
</evidence>
<reference evidence="2" key="1">
    <citation type="journal article" date="2019" name="Int. J. Syst. Evol. Microbiol.">
        <title>The Global Catalogue of Microorganisms (GCM) 10K type strain sequencing project: providing services to taxonomists for standard genome sequencing and annotation.</title>
        <authorList>
            <consortium name="The Broad Institute Genomics Platform"/>
            <consortium name="The Broad Institute Genome Sequencing Center for Infectious Disease"/>
            <person name="Wu L."/>
            <person name="Ma J."/>
        </authorList>
    </citation>
    <scope>NUCLEOTIDE SEQUENCE [LARGE SCALE GENOMIC DNA]</scope>
    <source>
        <strain evidence="2">KCTC 32239</strain>
    </source>
</reference>
<dbReference type="EMBL" id="BMYZ01000001">
    <property type="protein sequence ID" value="GGY62230.1"/>
    <property type="molecule type" value="Genomic_DNA"/>
</dbReference>
<organism evidence="1 2">
    <name type="scientific">Cellvibrio zantedeschiae</name>
    <dbReference type="NCBI Taxonomy" id="1237077"/>
    <lineage>
        <taxon>Bacteria</taxon>
        <taxon>Pseudomonadati</taxon>
        <taxon>Pseudomonadota</taxon>
        <taxon>Gammaproteobacteria</taxon>
        <taxon>Cellvibrionales</taxon>
        <taxon>Cellvibrionaceae</taxon>
        <taxon>Cellvibrio</taxon>
    </lineage>
</organism>
<gene>
    <name evidence="1" type="ORF">GCM10011613_02110</name>
</gene>
<accession>A0ABQ3ANH1</accession>
<sequence>MAIKNALASVAVKNISSATKWYEKLLGRSPDSKPMQGVCEWEFEGGGWLQVYEGEERAGSSSVTLAVDNMSEQISALKKLNLNPGTPSITEKVKTLMIKDLDGNSIAFAEAIDPTMAK</sequence>
<dbReference type="RefSeq" id="WP_189415246.1">
    <property type="nucleotide sequence ID" value="NZ_BMYZ01000001.1"/>
</dbReference>
<dbReference type="SUPFAM" id="SSF54593">
    <property type="entry name" value="Glyoxalase/Bleomycin resistance protein/Dihydroxybiphenyl dioxygenase"/>
    <property type="match status" value="1"/>
</dbReference>
<dbReference type="Proteomes" id="UP000619761">
    <property type="component" value="Unassembled WGS sequence"/>
</dbReference>
<name>A0ABQ3ANH1_9GAMM</name>
<evidence type="ECO:0000313" key="2">
    <source>
        <dbReference type="Proteomes" id="UP000619761"/>
    </source>
</evidence>
<dbReference type="Gene3D" id="3.10.180.10">
    <property type="entry name" value="2,3-Dihydroxybiphenyl 1,2-Dioxygenase, domain 1"/>
    <property type="match status" value="1"/>
</dbReference>
<keyword evidence="2" id="KW-1185">Reference proteome</keyword>
<proteinExistence type="predicted"/>
<evidence type="ECO:0008006" key="3">
    <source>
        <dbReference type="Google" id="ProtNLM"/>
    </source>
</evidence>
<comment type="caution">
    <text evidence="1">The sequence shown here is derived from an EMBL/GenBank/DDBJ whole genome shotgun (WGS) entry which is preliminary data.</text>
</comment>